<dbReference type="Pfam" id="PF05187">
    <property type="entry name" value="Fer4_ETF_QO"/>
    <property type="match status" value="1"/>
</dbReference>
<evidence type="ECO:0000256" key="9">
    <source>
        <dbReference type="ARBA" id="ARBA00023002"/>
    </source>
</evidence>
<feature type="domain" description="ETF-QO/FixX C-terminal" evidence="15">
    <location>
        <begin position="482"/>
        <end position="584"/>
    </location>
</feature>
<dbReference type="InterPro" id="IPR040156">
    <property type="entry name" value="ETF-QO"/>
</dbReference>
<dbReference type="GO" id="GO:0051539">
    <property type="term" value="F:4 iron, 4 sulfur cluster binding"/>
    <property type="evidence" value="ECO:0007669"/>
    <property type="project" value="UniProtKB-UniRule"/>
</dbReference>
<comment type="catalytic activity">
    <reaction evidence="13 14">
        <text>a ubiquinone + reduced [electron-transfer flavoprotein] = a ubiquinol + oxidized [electron-transfer flavoprotein] + H(+)</text>
        <dbReference type="Rhea" id="RHEA:24052"/>
        <dbReference type="Rhea" id="RHEA-COMP:9565"/>
        <dbReference type="Rhea" id="RHEA-COMP:9566"/>
        <dbReference type="Rhea" id="RHEA-COMP:10685"/>
        <dbReference type="Rhea" id="RHEA-COMP:10686"/>
        <dbReference type="ChEBI" id="CHEBI:15378"/>
        <dbReference type="ChEBI" id="CHEBI:16389"/>
        <dbReference type="ChEBI" id="CHEBI:17976"/>
        <dbReference type="ChEBI" id="CHEBI:57692"/>
        <dbReference type="ChEBI" id="CHEBI:58307"/>
        <dbReference type="EC" id="1.5.5.1"/>
    </reaction>
</comment>
<dbReference type="GO" id="GO:0046872">
    <property type="term" value="F:metal ion binding"/>
    <property type="evidence" value="ECO:0007669"/>
    <property type="project" value="UniProtKB-KW"/>
</dbReference>
<dbReference type="GO" id="GO:0004174">
    <property type="term" value="F:electron-transferring-flavoprotein dehydrogenase activity"/>
    <property type="evidence" value="ECO:0007669"/>
    <property type="project" value="UniProtKB-UniRule"/>
</dbReference>
<keyword evidence="7 14" id="KW-0274">FAD</keyword>
<keyword evidence="5 14" id="KW-0285">Flavoprotein</keyword>
<evidence type="ECO:0000256" key="2">
    <source>
        <dbReference type="ARBA" id="ARBA00002819"/>
    </source>
</evidence>
<evidence type="ECO:0000256" key="11">
    <source>
        <dbReference type="ARBA" id="ARBA00023014"/>
    </source>
</evidence>
<evidence type="ECO:0000256" key="13">
    <source>
        <dbReference type="ARBA" id="ARBA00052682"/>
    </source>
</evidence>
<organism evidence="17 18">
    <name type="scientific">Tieghemostelium lacteum</name>
    <name type="common">Slime mold</name>
    <name type="synonym">Dictyostelium lacteum</name>
    <dbReference type="NCBI Taxonomy" id="361077"/>
    <lineage>
        <taxon>Eukaryota</taxon>
        <taxon>Amoebozoa</taxon>
        <taxon>Evosea</taxon>
        <taxon>Eumycetozoa</taxon>
        <taxon>Dictyostelia</taxon>
        <taxon>Dictyosteliales</taxon>
        <taxon>Raperosteliaceae</taxon>
        <taxon>Tieghemostelium</taxon>
    </lineage>
</organism>
<dbReference type="SUPFAM" id="SSF54373">
    <property type="entry name" value="FAD-linked reductases, C-terminal domain"/>
    <property type="match status" value="1"/>
</dbReference>
<dbReference type="InterPro" id="IPR036188">
    <property type="entry name" value="FAD/NAD-bd_sf"/>
</dbReference>
<keyword evidence="11 14" id="KW-0411">Iron-sulfur</keyword>
<evidence type="ECO:0000313" key="18">
    <source>
        <dbReference type="Proteomes" id="UP000076078"/>
    </source>
</evidence>
<dbReference type="InParanoid" id="A0A152A0I6"/>
<dbReference type="Pfam" id="PF13450">
    <property type="entry name" value="NAD_binding_8"/>
    <property type="match status" value="1"/>
</dbReference>
<dbReference type="InterPro" id="IPR007859">
    <property type="entry name" value="ETF-QO/FixX_C"/>
</dbReference>
<name>A0A152A0I6_TIELA</name>
<keyword evidence="18" id="KW-1185">Reference proteome</keyword>
<keyword evidence="8 14" id="KW-0249">Electron transport</keyword>
<dbReference type="AlphaFoldDB" id="A0A152A0I6"/>
<dbReference type="EMBL" id="LODT01000020">
    <property type="protein sequence ID" value="KYQ99718.1"/>
    <property type="molecule type" value="Genomic_DNA"/>
</dbReference>
<dbReference type="OrthoDB" id="437331at2759"/>
<evidence type="ECO:0000256" key="7">
    <source>
        <dbReference type="ARBA" id="ARBA00022827"/>
    </source>
</evidence>
<dbReference type="PANTHER" id="PTHR10617">
    <property type="entry name" value="ELECTRON TRANSFER FLAVOPROTEIN-UBIQUINONE OXIDOREDUCTASE"/>
    <property type="match status" value="1"/>
</dbReference>
<dbReference type="PANTHER" id="PTHR10617:SF107">
    <property type="entry name" value="ELECTRON TRANSFER FLAVOPROTEIN-UBIQUINONE OXIDOREDUCTASE, MITOCHONDRIAL"/>
    <property type="match status" value="1"/>
</dbReference>
<evidence type="ECO:0000256" key="10">
    <source>
        <dbReference type="ARBA" id="ARBA00023004"/>
    </source>
</evidence>
<accession>A0A152A0I6</accession>
<reference evidence="17 18" key="1">
    <citation type="submission" date="2015-12" db="EMBL/GenBank/DDBJ databases">
        <title>Dictyostelia acquired genes for synthesis and detection of signals that induce cell-type specialization by lateral gene transfer from prokaryotes.</title>
        <authorList>
            <person name="Gloeckner G."/>
            <person name="Schaap P."/>
        </authorList>
    </citation>
    <scope>NUCLEOTIDE SEQUENCE [LARGE SCALE GENOMIC DNA]</scope>
    <source>
        <strain evidence="17 18">TK</strain>
    </source>
</reference>
<dbReference type="Gene3D" id="3.30.70.20">
    <property type="match status" value="1"/>
</dbReference>
<comment type="caution">
    <text evidence="17">The sequence shown here is derived from an EMBL/GenBank/DDBJ whole genome shotgun (WGS) entry which is preliminary data.</text>
</comment>
<keyword evidence="6 14" id="KW-0479">Metal-binding</keyword>
<dbReference type="EC" id="1.5.5.1" evidence="14"/>
<evidence type="ECO:0000256" key="5">
    <source>
        <dbReference type="ARBA" id="ARBA00022630"/>
    </source>
</evidence>
<dbReference type="FunCoup" id="A0A152A0I6">
    <property type="interactions" value="583"/>
</dbReference>
<dbReference type="Proteomes" id="UP000076078">
    <property type="component" value="Unassembled WGS sequence"/>
</dbReference>
<evidence type="ECO:0000259" key="16">
    <source>
        <dbReference type="Pfam" id="PF21162"/>
    </source>
</evidence>
<comment type="cofactor">
    <cofactor evidence="1 14">
        <name>FAD</name>
        <dbReference type="ChEBI" id="CHEBI:57692"/>
    </cofactor>
</comment>
<evidence type="ECO:0000256" key="6">
    <source>
        <dbReference type="ARBA" id="ARBA00022723"/>
    </source>
</evidence>
<dbReference type="Gene3D" id="3.30.9.90">
    <property type="match status" value="1"/>
</dbReference>
<dbReference type="Gene3D" id="3.50.50.60">
    <property type="entry name" value="FAD/NAD(P)-binding domain"/>
    <property type="match status" value="1"/>
</dbReference>
<gene>
    <name evidence="17" type="ORF">DLAC_03657</name>
</gene>
<comment type="function">
    <text evidence="2 14">Accepts electrons from ETF and reduces ubiquinone.</text>
</comment>
<evidence type="ECO:0000256" key="1">
    <source>
        <dbReference type="ARBA" id="ARBA00001974"/>
    </source>
</evidence>
<dbReference type="Pfam" id="PF21162">
    <property type="entry name" value="ETFQO_UQ-bd"/>
    <property type="match status" value="1"/>
</dbReference>
<keyword evidence="3 14" id="KW-0813">Transport</keyword>
<evidence type="ECO:0000256" key="3">
    <source>
        <dbReference type="ARBA" id="ARBA00022448"/>
    </source>
</evidence>
<protein>
    <recommendedName>
        <fullName evidence="14">Electron transfer flavoprotein-ubiquinone oxidoreductase</fullName>
        <shortName evidence="14">ETF-QO</shortName>
        <ecNumber evidence="14">1.5.5.1</ecNumber>
    </recommendedName>
</protein>
<keyword evidence="4" id="KW-0004">4Fe-4S</keyword>
<evidence type="ECO:0000256" key="8">
    <source>
        <dbReference type="ARBA" id="ARBA00022982"/>
    </source>
</evidence>
<comment type="cofactor">
    <cofactor evidence="14">
        <name>[4Fe-4S] cluster</name>
        <dbReference type="ChEBI" id="CHEBI:49883"/>
    </cofactor>
    <text evidence="14">Binds 1 [4Fe-4S] cluster.</text>
</comment>
<dbReference type="SUPFAM" id="SSF54862">
    <property type="entry name" value="4Fe-4S ferredoxins"/>
    <property type="match status" value="1"/>
</dbReference>
<dbReference type="SUPFAM" id="SSF51905">
    <property type="entry name" value="FAD/NAD(P)-binding domain"/>
    <property type="match status" value="1"/>
</dbReference>
<keyword evidence="10 14" id="KW-0408">Iron</keyword>
<dbReference type="FunFam" id="3.30.70.20:FF:000012">
    <property type="entry name" value="Electron transfer flavoprotein-ubiquinone oxidoreductase, mitochondrial"/>
    <property type="match status" value="1"/>
</dbReference>
<dbReference type="OMA" id="INFQNCV"/>
<proteinExistence type="predicted"/>
<evidence type="ECO:0000259" key="15">
    <source>
        <dbReference type="Pfam" id="PF05187"/>
    </source>
</evidence>
<dbReference type="STRING" id="361077.A0A152A0I6"/>
<evidence type="ECO:0000313" key="17">
    <source>
        <dbReference type="EMBL" id="KYQ99718.1"/>
    </source>
</evidence>
<evidence type="ECO:0000256" key="14">
    <source>
        <dbReference type="RuleBase" id="RU366068"/>
    </source>
</evidence>
<evidence type="ECO:0000256" key="12">
    <source>
        <dbReference type="ARBA" id="ARBA00023075"/>
    </source>
</evidence>
<feature type="domain" description="ETF-QO/FixC ubiquinone-binding" evidence="16">
    <location>
        <begin position="247"/>
        <end position="340"/>
    </location>
</feature>
<keyword evidence="12 14" id="KW-0830">Ubiquinone</keyword>
<keyword evidence="9 14" id="KW-0560">Oxidoreductase</keyword>
<dbReference type="InterPro" id="IPR049398">
    <property type="entry name" value="ETF-QO/FixC_UQ-bd"/>
</dbReference>
<sequence length="586" mass="64913">MMNLRLSNSIFKTGSKLFSFRSEPVQIFKRYYSKSNGDLPPRESDQFDVVIVGGGPSGLSAAIKLKQLSAEAGKDIRVCVVEKGAEIGSHILSGAVLQPTALNELIPDWKEKGAPLNTPVTTDKFVFLTEKMSLRLPTPRLMHNDGNYIISLSNFVKWLGTQAEELGVELYPGFPASEVLYDENGAVRGIATQDMGIGKDGKPTGNYTRGMELEGKVTLFAEGCRGSLTKTLFEKFKLREECEPQTFGLGIKELWQLAPEKHQLGLVTHTLGYPLDMNTMGGSFIYHLENNQMAIGLVVGLDYSNPYLNPYQEFQKLKLHPMVKDMLEGATCLSYGARAINEGGLQAVPKLIFPGGALIGCTAGFVNVPKIKGTHNAMKTGMIAAENIFKKLTTEEEQQKAILLEDYPKDLKNSWVWSDLTEVKNIRPALHWGFIPGMIYGALEMYLFRGKMPWTLPIGKPDNKALKPAKECEKIEYKKPDGVFTFDLMTSVMRSGTNHEENQPAHLKLRDALVAEKVNLDIYDGPEGRFCPAGVYEWIDGPNDKKKLQINAQNCLHCKTCDIKDPTQNIDYTVPEGGGGPNYNGM</sequence>
<dbReference type="GO" id="GO:0005743">
    <property type="term" value="C:mitochondrial inner membrane"/>
    <property type="evidence" value="ECO:0007669"/>
    <property type="project" value="TreeGrafter"/>
</dbReference>
<evidence type="ECO:0000256" key="4">
    <source>
        <dbReference type="ARBA" id="ARBA00022485"/>
    </source>
</evidence>